<sequence length="139" mass="15511">MREVPLSLVKANQTGIVIFVVLALAFQWPWLIVILWVIQVLGLAGGAKWNLFVTALQRFFPRKRTETQALELTKFNNALAVLFLSISFLAFAVGWSLVGYLFAAGLLLAAGAALLGYCVGCTIYFQYKQFVSRHRIKRG</sequence>
<dbReference type="Proteomes" id="UP000481087">
    <property type="component" value="Unassembled WGS sequence"/>
</dbReference>
<dbReference type="Pfam" id="PF14340">
    <property type="entry name" value="DUF4395"/>
    <property type="match status" value="1"/>
</dbReference>
<keyword evidence="1" id="KW-0812">Transmembrane</keyword>
<feature type="domain" description="DUF4395" evidence="2">
    <location>
        <begin position="5"/>
        <end position="129"/>
    </location>
</feature>
<evidence type="ECO:0000256" key="1">
    <source>
        <dbReference type="SAM" id="Phobius"/>
    </source>
</evidence>
<reference evidence="3 4" key="1">
    <citation type="submission" date="2019-12" db="EMBL/GenBank/DDBJ databases">
        <title>Paenibacillus sp. nov. sp. isolated from soil.</title>
        <authorList>
            <person name="Kim J."/>
            <person name="Jeong S.E."/>
            <person name="Jung H.S."/>
            <person name="Jeon C.O."/>
        </authorList>
    </citation>
    <scope>NUCLEOTIDE SEQUENCE [LARGE SCALE GENOMIC DNA]</scope>
    <source>
        <strain evidence="3 4">5J-6</strain>
    </source>
</reference>
<name>A0A6L8VCC8_9BACL</name>
<evidence type="ECO:0000259" key="2">
    <source>
        <dbReference type="Pfam" id="PF14340"/>
    </source>
</evidence>
<feature type="transmembrane region" description="Helical" evidence="1">
    <location>
        <begin position="101"/>
        <end position="125"/>
    </location>
</feature>
<dbReference type="EMBL" id="WTUZ01000040">
    <property type="protein sequence ID" value="MZQ87292.1"/>
    <property type="molecule type" value="Genomic_DNA"/>
</dbReference>
<dbReference type="PIRSF" id="PIRSF030042">
    <property type="entry name" value="UCP030042"/>
    <property type="match status" value="1"/>
</dbReference>
<feature type="transmembrane region" description="Helical" evidence="1">
    <location>
        <begin position="36"/>
        <end position="56"/>
    </location>
</feature>
<organism evidence="3 4">
    <name type="scientific">Paenibacillus silvestris</name>
    <dbReference type="NCBI Taxonomy" id="2606219"/>
    <lineage>
        <taxon>Bacteria</taxon>
        <taxon>Bacillati</taxon>
        <taxon>Bacillota</taxon>
        <taxon>Bacilli</taxon>
        <taxon>Bacillales</taxon>
        <taxon>Paenibacillaceae</taxon>
        <taxon>Paenibacillus</taxon>
    </lineage>
</organism>
<feature type="transmembrane region" description="Helical" evidence="1">
    <location>
        <begin position="77"/>
        <end position="95"/>
    </location>
</feature>
<keyword evidence="1" id="KW-0472">Membrane</keyword>
<dbReference type="InterPro" id="IPR016942">
    <property type="entry name" value="UCP030042"/>
</dbReference>
<feature type="transmembrane region" description="Helical" evidence="1">
    <location>
        <begin position="12"/>
        <end position="30"/>
    </location>
</feature>
<accession>A0A6L8VCC8</accession>
<dbReference type="RefSeq" id="WP_161411910.1">
    <property type="nucleotide sequence ID" value="NZ_WTUZ01000040.1"/>
</dbReference>
<evidence type="ECO:0000313" key="3">
    <source>
        <dbReference type="EMBL" id="MZQ87292.1"/>
    </source>
</evidence>
<dbReference type="AlphaFoldDB" id="A0A6L8VCC8"/>
<protein>
    <submittedName>
        <fullName evidence="3">DUF4395 family protein</fullName>
    </submittedName>
</protein>
<dbReference type="InterPro" id="IPR025508">
    <property type="entry name" value="DUF4395"/>
</dbReference>
<proteinExistence type="predicted"/>
<gene>
    <name evidence="3" type="ORF">GQF01_34765</name>
</gene>
<comment type="caution">
    <text evidence="3">The sequence shown here is derived from an EMBL/GenBank/DDBJ whole genome shotgun (WGS) entry which is preliminary data.</text>
</comment>
<keyword evidence="1" id="KW-1133">Transmembrane helix</keyword>
<evidence type="ECO:0000313" key="4">
    <source>
        <dbReference type="Proteomes" id="UP000481087"/>
    </source>
</evidence>
<keyword evidence="4" id="KW-1185">Reference proteome</keyword>